<keyword evidence="7 9" id="KW-0560">Oxidoreductase</keyword>
<evidence type="ECO:0000256" key="3">
    <source>
        <dbReference type="ARBA" id="ARBA00010318"/>
    </source>
</evidence>
<reference evidence="13" key="1">
    <citation type="submission" date="2022-06" db="EMBL/GenBank/DDBJ databases">
        <title>CFH 74404 Thermomicrobiaceae sp.</title>
        <authorList>
            <person name="Ming H."/>
            <person name="Li W.-J."/>
            <person name="Zhao Z."/>
        </authorList>
    </citation>
    <scope>NUCLEOTIDE SEQUENCE</scope>
    <source>
        <strain evidence="13">CFH 74404</strain>
    </source>
</reference>
<dbReference type="HAMAP" id="MF_00435">
    <property type="entry name" value="IlvC"/>
    <property type="match status" value="1"/>
</dbReference>
<dbReference type="SUPFAM" id="SSF51735">
    <property type="entry name" value="NAD(P)-binding Rossmann-fold domains"/>
    <property type="match status" value="1"/>
</dbReference>
<feature type="domain" description="KARI N-terminal Rossmann" evidence="11">
    <location>
        <begin position="1"/>
        <end position="182"/>
    </location>
</feature>
<comment type="cofactor">
    <cofactor evidence="9">
        <name>Mg(2+)</name>
        <dbReference type="ChEBI" id="CHEBI:18420"/>
    </cofactor>
    <text evidence="9">Binds 2 magnesium ions per subunit.</text>
</comment>
<evidence type="ECO:0000256" key="6">
    <source>
        <dbReference type="ARBA" id="ARBA00022842"/>
    </source>
</evidence>
<feature type="binding site" evidence="9">
    <location>
        <position position="134"/>
    </location>
    <ligand>
        <name>NADP(+)</name>
        <dbReference type="ChEBI" id="CHEBI:58349"/>
    </ligand>
</feature>
<keyword evidence="9" id="KW-0521">NADP</keyword>
<name>A0AA41WDA6_9BACT</name>
<evidence type="ECO:0000256" key="7">
    <source>
        <dbReference type="ARBA" id="ARBA00023002"/>
    </source>
</evidence>
<dbReference type="PROSITE" id="PS51851">
    <property type="entry name" value="KARI_C"/>
    <property type="match status" value="1"/>
</dbReference>
<dbReference type="GO" id="GO:0000287">
    <property type="term" value="F:magnesium ion binding"/>
    <property type="evidence" value="ECO:0007669"/>
    <property type="project" value="UniProtKB-UniRule"/>
</dbReference>
<dbReference type="GO" id="GO:0005829">
    <property type="term" value="C:cytosol"/>
    <property type="evidence" value="ECO:0007669"/>
    <property type="project" value="TreeGrafter"/>
</dbReference>
<keyword evidence="4 9" id="KW-0028">Amino-acid biosynthesis</keyword>
<comment type="pathway">
    <text evidence="2 9">Amino-acid biosynthesis; L-isoleucine biosynthesis; L-isoleucine from 2-oxobutanoate: step 2/4.</text>
</comment>
<comment type="function">
    <text evidence="9">Involved in the biosynthesis of branched-chain amino acids (BCAA). Catalyzes an alkyl-migration followed by a ketol-acid reduction of (S)-2-acetolactate (S2AL) to yield (R)-2,3-dihydroxy-isovalerate. In the isomerase reaction, S2AL is rearranged via a Mg-dependent methyl migration to produce 3-hydroxy-3-methyl-2-ketobutyrate (HMKB). In the reductase reaction, this 2-ketoacid undergoes a metal-dependent reduction by NADPH to yield (R)-2,3-dihydroxy-isovalerate.</text>
</comment>
<evidence type="ECO:0000256" key="5">
    <source>
        <dbReference type="ARBA" id="ARBA00022723"/>
    </source>
</evidence>
<dbReference type="PIRSF" id="PIRSF000116">
    <property type="entry name" value="IlvC_gammaproteo"/>
    <property type="match status" value="1"/>
</dbReference>
<evidence type="ECO:0000256" key="2">
    <source>
        <dbReference type="ARBA" id="ARBA00004885"/>
    </source>
</evidence>
<dbReference type="FunFam" id="3.40.50.720:FF:000023">
    <property type="entry name" value="Ketol-acid reductoisomerase (NADP(+))"/>
    <property type="match status" value="1"/>
</dbReference>
<dbReference type="InterPro" id="IPR013116">
    <property type="entry name" value="KARI_N"/>
</dbReference>
<keyword evidence="6 9" id="KW-0460">Magnesium</keyword>
<dbReference type="InterPro" id="IPR008927">
    <property type="entry name" value="6-PGluconate_DH-like_C_sf"/>
</dbReference>
<dbReference type="NCBIfam" id="NF004017">
    <property type="entry name" value="PRK05479.1"/>
    <property type="match status" value="1"/>
</dbReference>
<evidence type="ECO:0000313" key="14">
    <source>
        <dbReference type="Proteomes" id="UP001165306"/>
    </source>
</evidence>
<evidence type="ECO:0000259" key="12">
    <source>
        <dbReference type="PROSITE" id="PS51851"/>
    </source>
</evidence>
<dbReference type="EMBL" id="JAMSLR010000002">
    <property type="protein sequence ID" value="MCM8748225.1"/>
    <property type="molecule type" value="Genomic_DNA"/>
</dbReference>
<dbReference type="InterPro" id="IPR036291">
    <property type="entry name" value="NAD(P)-bd_dom_sf"/>
</dbReference>
<keyword evidence="5 9" id="KW-0479">Metal-binding</keyword>
<evidence type="ECO:0000256" key="10">
    <source>
        <dbReference type="PROSITE-ProRule" id="PRU01198"/>
    </source>
</evidence>
<dbReference type="PANTHER" id="PTHR21371:SF1">
    <property type="entry name" value="KETOL-ACID REDUCTOISOMERASE, MITOCHONDRIAL"/>
    <property type="match status" value="1"/>
</dbReference>
<dbReference type="AlphaFoldDB" id="A0AA41WDA6"/>
<dbReference type="Gene3D" id="6.10.240.10">
    <property type="match status" value="1"/>
</dbReference>
<dbReference type="InterPro" id="IPR000506">
    <property type="entry name" value="KARI_C"/>
</dbReference>
<feature type="binding site" evidence="9 10">
    <location>
        <position position="231"/>
    </location>
    <ligand>
        <name>Mg(2+)</name>
        <dbReference type="ChEBI" id="CHEBI:18420"/>
        <label>2</label>
    </ligand>
</feature>
<comment type="pathway">
    <text evidence="1 9">Amino-acid biosynthesis; L-valine biosynthesis; L-valine from pyruvate: step 2/4.</text>
</comment>
<dbReference type="GO" id="GO:0009099">
    <property type="term" value="P:L-valine biosynthetic process"/>
    <property type="evidence" value="ECO:0007669"/>
    <property type="project" value="UniProtKB-UniRule"/>
</dbReference>
<feature type="binding site" evidence="9 10">
    <location>
        <position position="195"/>
    </location>
    <ligand>
        <name>Mg(2+)</name>
        <dbReference type="ChEBI" id="CHEBI:18420"/>
        <label>1</label>
    </ligand>
</feature>
<keyword evidence="8 9" id="KW-0100">Branched-chain amino acid biosynthesis</keyword>
<proteinExistence type="inferred from homology"/>
<feature type="binding site" evidence="9 10">
    <location>
        <position position="191"/>
    </location>
    <ligand>
        <name>Mg(2+)</name>
        <dbReference type="ChEBI" id="CHEBI:18420"/>
        <label>2</label>
    </ligand>
</feature>
<evidence type="ECO:0000256" key="1">
    <source>
        <dbReference type="ARBA" id="ARBA00004864"/>
    </source>
</evidence>
<dbReference type="InterPro" id="IPR013023">
    <property type="entry name" value="KARI"/>
</dbReference>
<sequence length="335" mass="37026">MATIYYDQDADLSYLQGKTVAVLGYGSQGHAHAQNLRDSGINVVVGLPETSRSRERAAADGFEVLSVAEAARRGDVISMLMPDHVQKGVYEEYVAPELKPGKVLMFAHGFNIHYGRIVPPAEIDVTMIAPKSPGHVLRDLYRQGIGVPALIAVHQDASGQAKQLALAYAKGLGCTKAGVLETTFKEETETDLFGEQAVLCGGVSHLIQAGFETLVEAGYQPELAYFEVLNELKLIVDLIYEGGLKFMRYSVSDTAEYGDYVSGPKIIDDRVRETMHQILQDIQTGRFAQQWMAENDAGRPNFSRMRQEAQQHPIEEVGERLRAMMPWLKARQIPS</sequence>
<keyword evidence="14" id="KW-1185">Reference proteome</keyword>
<accession>A0AA41WDA6</accession>
<evidence type="ECO:0000313" key="13">
    <source>
        <dbReference type="EMBL" id="MCM8748225.1"/>
    </source>
</evidence>
<comment type="similarity">
    <text evidence="3 9 10">Belongs to the ketol-acid reductoisomerase family.</text>
</comment>
<dbReference type="EC" id="1.1.1.86" evidence="9"/>
<dbReference type="Gene3D" id="3.40.50.720">
    <property type="entry name" value="NAD(P)-binding Rossmann-like Domain"/>
    <property type="match status" value="1"/>
</dbReference>
<dbReference type="GO" id="GO:0009097">
    <property type="term" value="P:isoleucine biosynthetic process"/>
    <property type="evidence" value="ECO:0007669"/>
    <property type="project" value="UniProtKB-UniRule"/>
</dbReference>
<organism evidence="13 14">
    <name type="scientific">Thermalbibacter longus</name>
    <dbReference type="NCBI Taxonomy" id="2951981"/>
    <lineage>
        <taxon>Bacteria</taxon>
        <taxon>Pseudomonadati</taxon>
        <taxon>Thermomicrobiota</taxon>
        <taxon>Thermomicrobia</taxon>
        <taxon>Thermomicrobiales</taxon>
        <taxon>Thermomicrobiaceae</taxon>
        <taxon>Thermalbibacter</taxon>
    </lineage>
</organism>
<evidence type="ECO:0000256" key="8">
    <source>
        <dbReference type="ARBA" id="ARBA00023304"/>
    </source>
</evidence>
<comment type="catalytic activity">
    <reaction evidence="9">
        <text>(2R,3R)-2,3-dihydroxy-3-methylpentanoate + NADP(+) = (S)-2-ethyl-2-hydroxy-3-oxobutanoate + NADPH + H(+)</text>
        <dbReference type="Rhea" id="RHEA:13493"/>
        <dbReference type="ChEBI" id="CHEBI:15378"/>
        <dbReference type="ChEBI" id="CHEBI:49256"/>
        <dbReference type="ChEBI" id="CHEBI:49258"/>
        <dbReference type="ChEBI" id="CHEBI:57783"/>
        <dbReference type="ChEBI" id="CHEBI:58349"/>
        <dbReference type="EC" id="1.1.1.86"/>
    </reaction>
</comment>
<feature type="binding site" evidence="9 10">
    <location>
        <position position="252"/>
    </location>
    <ligand>
        <name>substrate</name>
    </ligand>
</feature>
<dbReference type="PROSITE" id="PS51850">
    <property type="entry name" value="KARI_N"/>
    <property type="match status" value="1"/>
</dbReference>
<dbReference type="Proteomes" id="UP001165306">
    <property type="component" value="Unassembled WGS sequence"/>
</dbReference>
<gene>
    <name evidence="9 13" type="primary">ilvC</name>
    <name evidence="13" type="ORF">NET02_03630</name>
</gene>
<feature type="domain" description="KARI C-terminal knotted" evidence="12">
    <location>
        <begin position="183"/>
        <end position="328"/>
    </location>
</feature>
<dbReference type="InterPro" id="IPR014359">
    <property type="entry name" value="KARI_prok"/>
</dbReference>
<feature type="binding site" evidence="9">
    <location>
        <begin position="25"/>
        <end position="28"/>
    </location>
    <ligand>
        <name>NADP(+)</name>
        <dbReference type="ChEBI" id="CHEBI:58349"/>
    </ligand>
</feature>
<dbReference type="GO" id="GO:0050661">
    <property type="term" value="F:NADP binding"/>
    <property type="evidence" value="ECO:0007669"/>
    <property type="project" value="InterPro"/>
</dbReference>
<feature type="active site" evidence="9">
    <location>
        <position position="108"/>
    </location>
</feature>
<comment type="caution">
    <text evidence="13">The sequence shown here is derived from an EMBL/GenBank/DDBJ whole genome shotgun (WGS) entry which is preliminary data.</text>
</comment>
<feature type="binding site" evidence="9 10">
    <location>
        <position position="227"/>
    </location>
    <ligand>
        <name>Mg(2+)</name>
        <dbReference type="ChEBI" id="CHEBI:18420"/>
        <label>2</label>
    </ligand>
</feature>
<comment type="caution">
    <text evidence="9">Lacks conserved residue(s) required for the propagation of feature annotation.</text>
</comment>
<dbReference type="NCBIfam" id="NF009940">
    <property type="entry name" value="PRK13403.1"/>
    <property type="match status" value="1"/>
</dbReference>
<feature type="binding site" evidence="9">
    <location>
        <position position="51"/>
    </location>
    <ligand>
        <name>NADP(+)</name>
        <dbReference type="ChEBI" id="CHEBI:58349"/>
    </ligand>
</feature>
<dbReference type="Pfam" id="PF07991">
    <property type="entry name" value="KARI_N"/>
    <property type="match status" value="1"/>
</dbReference>
<evidence type="ECO:0000259" key="11">
    <source>
        <dbReference type="PROSITE" id="PS51850"/>
    </source>
</evidence>
<comment type="catalytic activity">
    <reaction evidence="9">
        <text>(2R)-2,3-dihydroxy-3-methylbutanoate + NADP(+) = (2S)-2-acetolactate + NADPH + H(+)</text>
        <dbReference type="Rhea" id="RHEA:22068"/>
        <dbReference type="ChEBI" id="CHEBI:15378"/>
        <dbReference type="ChEBI" id="CHEBI:49072"/>
        <dbReference type="ChEBI" id="CHEBI:57783"/>
        <dbReference type="ChEBI" id="CHEBI:58349"/>
        <dbReference type="ChEBI" id="CHEBI:58476"/>
        <dbReference type="EC" id="1.1.1.86"/>
    </reaction>
</comment>
<dbReference type="NCBIfam" id="TIGR00465">
    <property type="entry name" value="ilvC"/>
    <property type="match status" value="1"/>
</dbReference>
<evidence type="ECO:0000256" key="4">
    <source>
        <dbReference type="ARBA" id="ARBA00022605"/>
    </source>
</evidence>
<feature type="binding site" evidence="9">
    <location>
        <position position="53"/>
    </location>
    <ligand>
        <name>NADP(+)</name>
        <dbReference type="ChEBI" id="CHEBI:58349"/>
    </ligand>
</feature>
<dbReference type="SUPFAM" id="SSF48179">
    <property type="entry name" value="6-phosphogluconate dehydrogenase C-terminal domain-like"/>
    <property type="match status" value="1"/>
</dbReference>
<protein>
    <recommendedName>
        <fullName evidence="9">Ketol-acid reductoisomerase (NADP(+))</fullName>
        <shortName evidence="9">KARI</shortName>
        <ecNumber evidence="9">1.1.1.86</ecNumber>
    </recommendedName>
    <alternativeName>
        <fullName evidence="9">Acetohydroxy-acid isomeroreductase</fullName>
        <shortName evidence="9">AHIR</shortName>
    </alternativeName>
    <alternativeName>
        <fullName evidence="9">Alpha-keto-beta-hydroxylacyl reductoisomerase</fullName>
    </alternativeName>
</protein>
<dbReference type="GO" id="GO:0004455">
    <property type="term" value="F:ketol-acid reductoisomerase activity"/>
    <property type="evidence" value="ECO:0007669"/>
    <property type="project" value="UniProtKB-UniRule"/>
</dbReference>
<dbReference type="PANTHER" id="PTHR21371">
    <property type="entry name" value="KETOL-ACID REDUCTOISOMERASE, MITOCHONDRIAL"/>
    <property type="match status" value="1"/>
</dbReference>
<evidence type="ECO:0000256" key="9">
    <source>
        <dbReference type="HAMAP-Rule" id="MF_00435"/>
    </source>
</evidence>
<dbReference type="Pfam" id="PF01450">
    <property type="entry name" value="KARI_C"/>
    <property type="match status" value="1"/>
</dbReference>
<feature type="binding site" evidence="9 10">
    <location>
        <position position="191"/>
    </location>
    <ligand>
        <name>Mg(2+)</name>
        <dbReference type="ChEBI" id="CHEBI:18420"/>
        <label>1</label>
    </ligand>
</feature>